<dbReference type="SUPFAM" id="SSF50494">
    <property type="entry name" value="Trypsin-like serine proteases"/>
    <property type="match status" value="1"/>
</dbReference>
<proteinExistence type="predicted"/>
<feature type="chain" id="PRO_5047517136" evidence="1">
    <location>
        <begin position="20"/>
        <end position="345"/>
    </location>
</feature>
<evidence type="ECO:0000313" key="3">
    <source>
        <dbReference type="Proteomes" id="UP000695000"/>
    </source>
</evidence>
<evidence type="ECO:0000313" key="4">
    <source>
        <dbReference type="RefSeq" id="XP_017774855.1"/>
    </source>
</evidence>
<organism evidence="3 4">
    <name type="scientific">Nicrophorus vespilloides</name>
    <name type="common">Boreal carrion beetle</name>
    <dbReference type="NCBI Taxonomy" id="110193"/>
    <lineage>
        <taxon>Eukaryota</taxon>
        <taxon>Metazoa</taxon>
        <taxon>Ecdysozoa</taxon>
        <taxon>Arthropoda</taxon>
        <taxon>Hexapoda</taxon>
        <taxon>Insecta</taxon>
        <taxon>Pterygota</taxon>
        <taxon>Neoptera</taxon>
        <taxon>Endopterygota</taxon>
        <taxon>Coleoptera</taxon>
        <taxon>Polyphaga</taxon>
        <taxon>Staphyliniformia</taxon>
        <taxon>Silphidae</taxon>
        <taxon>Nicrophorinae</taxon>
        <taxon>Nicrophorus</taxon>
    </lineage>
</organism>
<evidence type="ECO:0000256" key="1">
    <source>
        <dbReference type="SAM" id="SignalP"/>
    </source>
</evidence>
<dbReference type="Pfam" id="PF00089">
    <property type="entry name" value="Trypsin"/>
    <property type="match status" value="1"/>
</dbReference>
<dbReference type="SMART" id="SM00020">
    <property type="entry name" value="Tryp_SPc"/>
    <property type="match status" value="1"/>
</dbReference>
<keyword evidence="1" id="KW-0732">Signal</keyword>
<accession>A0ABM1MJV5</accession>
<feature type="domain" description="Peptidase S1" evidence="2">
    <location>
        <begin position="94"/>
        <end position="344"/>
    </location>
</feature>
<reference evidence="4" key="1">
    <citation type="submission" date="2025-08" db="UniProtKB">
        <authorList>
            <consortium name="RefSeq"/>
        </authorList>
    </citation>
    <scope>IDENTIFICATION</scope>
    <source>
        <tissue evidence="4">Whole Larva</tissue>
    </source>
</reference>
<dbReference type="PROSITE" id="PS50240">
    <property type="entry name" value="TRYPSIN_DOM"/>
    <property type="match status" value="1"/>
</dbReference>
<dbReference type="PANTHER" id="PTHR24260:SF147">
    <property type="entry name" value="EG:BACR7A4.3 PROTEIN-RELATED"/>
    <property type="match status" value="1"/>
</dbReference>
<dbReference type="InterPro" id="IPR051333">
    <property type="entry name" value="CLIP_Serine_Protease"/>
</dbReference>
<dbReference type="Gene3D" id="2.40.10.10">
    <property type="entry name" value="Trypsin-like serine proteases"/>
    <property type="match status" value="2"/>
</dbReference>
<dbReference type="PRINTS" id="PR00722">
    <property type="entry name" value="CHYMOTRYPSIN"/>
</dbReference>
<dbReference type="Proteomes" id="UP000695000">
    <property type="component" value="Unplaced"/>
</dbReference>
<protein>
    <submittedName>
        <fullName evidence="4">Serine protease snake-like</fullName>
    </submittedName>
</protein>
<dbReference type="InterPro" id="IPR009003">
    <property type="entry name" value="Peptidase_S1_PA"/>
</dbReference>
<sequence length="345" mass="39355">MTLCKMLGFLMLLIAASKSQIHFNEEKAPCDITYSDLHCIHINKCPEALSGIRRGIFPKPCGFEGKMPLVCCNELTKPGKRSIRQCDHTYEKVKIDGEGTIKYTALVLPKQTLSEQYPHMVSLGSKNSYRKDGRSVSWMCSGSLISEKFVLTTAHCIEDPNEIINVAILGDLDSVGKPNCNSQEYRIIRKVVHPDFRAPYRYNDLAVVELERPVEVTKYVKPACLQTRYDIADAWWETSGYQNQRLYNMRLYESTLFNCDNYFKSKRFSTFLPKGVNYTTQFCAQKSSEETQIQEGTGGPLQTINWHYLDGWTVIGVTVIDAVKGIGLYTRLSHYIPWIESVVWP</sequence>
<gene>
    <name evidence="4" type="primary">LOC108561432</name>
</gene>
<dbReference type="GeneID" id="108561432"/>
<dbReference type="InterPro" id="IPR001314">
    <property type="entry name" value="Peptidase_S1A"/>
</dbReference>
<dbReference type="RefSeq" id="XP_017774855.1">
    <property type="nucleotide sequence ID" value="XM_017919366.1"/>
</dbReference>
<evidence type="ECO:0000259" key="2">
    <source>
        <dbReference type="PROSITE" id="PS50240"/>
    </source>
</evidence>
<keyword evidence="3" id="KW-1185">Reference proteome</keyword>
<name>A0ABM1MJV5_NICVS</name>
<dbReference type="InterPro" id="IPR001254">
    <property type="entry name" value="Trypsin_dom"/>
</dbReference>
<dbReference type="InterPro" id="IPR043504">
    <property type="entry name" value="Peptidase_S1_PA_chymotrypsin"/>
</dbReference>
<feature type="signal peptide" evidence="1">
    <location>
        <begin position="1"/>
        <end position="19"/>
    </location>
</feature>
<dbReference type="PANTHER" id="PTHR24260">
    <property type="match status" value="1"/>
</dbReference>